<feature type="domain" description="T6SS Transcription factor RovC-like DNA binding" evidence="1">
    <location>
        <begin position="56"/>
        <end position="157"/>
    </location>
</feature>
<dbReference type="EMBL" id="AWFB01000019">
    <property type="protein sequence ID" value="RAN33529.1"/>
    <property type="molecule type" value="Genomic_DNA"/>
</dbReference>
<organism evidence="2 3">
    <name type="scientific">Hyphomonas pacifica</name>
    <dbReference type="NCBI Taxonomy" id="1280941"/>
    <lineage>
        <taxon>Bacteria</taxon>
        <taxon>Pseudomonadati</taxon>
        <taxon>Pseudomonadota</taxon>
        <taxon>Alphaproteobacteria</taxon>
        <taxon>Hyphomonadales</taxon>
        <taxon>Hyphomonadaceae</taxon>
        <taxon>Hyphomonas</taxon>
    </lineage>
</organism>
<dbReference type="RefSeq" id="WP_051594809.1">
    <property type="nucleotide sequence ID" value="NZ_AWFA01000016.1"/>
</dbReference>
<evidence type="ECO:0000313" key="3">
    <source>
        <dbReference type="Proteomes" id="UP000249123"/>
    </source>
</evidence>
<dbReference type="Pfam" id="PF10074">
    <property type="entry name" value="RovC_DNA-bd"/>
    <property type="match status" value="1"/>
</dbReference>
<sequence length="161" mass="17870">MVQLIAVLPDIGLTASIPPESIADRKIDAEGLSWVRLKEEVNLVGEQVGDRPVGLLLPLDGDWPIRLAAADRLYRQLINGNADPPITRQRRERLKRALRTIDGRQSGASYRAVATVFFGADRVAAEPWKTSSLKAQIARLAAYGRTMIDRGYRDLLRGPTR</sequence>
<dbReference type="STRING" id="1280941.HY2_11875"/>
<evidence type="ECO:0000259" key="1">
    <source>
        <dbReference type="Pfam" id="PF10074"/>
    </source>
</evidence>
<dbReference type="Proteomes" id="UP000249123">
    <property type="component" value="Unassembled WGS sequence"/>
</dbReference>
<name>A0A062TTE0_9PROT</name>
<proteinExistence type="predicted"/>
<dbReference type="InterPro" id="IPR018754">
    <property type="entry name" value="RovC-like_DNA-bd"/>
</dbReference>
<accession>A0A062TTE0</accession>
<dbReference type="eggNOG" id="COG5419">
    <property type="taxonomic scope" value="Bacteria"/>
</dbReference>
<protein>
    <recommendedName>
        <fullName evidence="1">T6SS Transcription factor RovC-like DNA binding domain-containing protein</fullName>
    </recommendedName>
</protein>
<comment type="caution">
    <text evidence="2">The sequence shown here is derived from an EMBL/GenBank/DDBJ whole genome shotgun (WGS) entry which is preliminary data.</text>
</comment>
<evidence type="ECO:0000313" key="2">
    <source>
        <dbReference type="EMBL" id="RAN33529.1"/>
    </source>
</evidence>
<dbReference type="AlphaFoldDB" id="A0A062TTE0"/>
<reference evidence="2 3" key="1">
    <citation type="submission" date="2013-04" db="EMBL/GenBank/DDBJ databases">
        <title>Hyphomonas sp. T24B3 Genome Sequencing.</title>
        <authorList>
            <person name="Lai Q."/>
            <person name="Shao Z."/>
        </authorList>
    </citation>
    <scope>NUCLEOTIDE SEQUENCE [LARGE SCALE GENOMIC DNA]</scope>
    <source>
        <strain evidence="2 3">T24B3</strain>
    </source>
</reference>
<gene>
    <name evidence="2" type="ORF">HY3_12785</name>
</gene>
<keyword evidence="3" id="KW-1185">Reference proteome</keyword>